<gene>
    <name evidence="5" type="ORF">ACFQU8_03830</name>
</gene>
<reference evidence="6" key="1">
    <citation type="journal article" date="2019" name="Int. J. Syst. Evol. Microbiol.">
        <title>The Global Catalogue of Microorganisms (GCM) 10K type strain sequencing project: providing services to taxonomists for standard genome sequencing and annotation.</title>
        <authorList>
            <consortium name="The Broad Institute Genomics Platform"/>
            <consortium name="The Broad Institute Genome Sequencing Center for Infectious Disease"/>
            <person name="Wu L."/>
            <person name="Ma J."/>
        </authorList>
    </citation>
    <scope>NUCLEOTIDE SEQUENCE [LARGE SCALE GENOMIC DNA]</scope>
    <source>
        <strain evidence="6">JCM 30234</strain>
    </source>
</reference>
<dbReference type="Pfam" id="PF02595">
    <property type="entry name" value="Gly_kinase"/>
    <property type="match status" value="1"/>
</dbReference>
<dbReference type="RefSeq" id="WP_382357854.1">
    <property type="nucleotide sequence ID" value="NZ_JBHTGR010000005.1"/>
</dbReference>
<dbReference type="Gene3D" id="3.40.50.10350">
    <property type="entry name" value="Glycerate kinase, domain 1"/>
    <property type="match status" value="1"/>
</dbReference>
<dbReference type="EMBL" id="JBHTGR010000005">
    <property type="protein sequence ID" value="MFC7746370.1"/>
    <property type="molecule type" value="Genomic_DNA"/>
</dbReference>
<dbReference type="SUPFAM" id="SSF110738">
    <property type="entry name" value="Glycerate kinase I"/>
    <property type="match status" value="1"/>
</dbReference>
<keyword evidence="3 4" id="KW-0418">Kinase</keyword>
<organism evidence="5 6">
    <name type="scientific">Lentibacillus kimchii</name>
    <dbReference type="NCBI Taxonomy" id="1542911"/>
    <lineage>
        <taxon>Bacteria</taxon>
        <taxon>Bacillati</taxon>
        <taxon>Bacillota</taxon>
        <taxon>Bacilli</taxon>
        <taxon>Bacillales</taxon>
        <taxon>Bacillaceae</taxon>
        <taxon>Lentibacillus</taxon>
    </lineage>
</organism>
<keyword evidence="2 4" id="KW-0808">Transferase</keyword>
<evidence type="ECO:0000256" key="1">
    <source>
        <dbReference type="ARBA" id="ARBA00006284"/>
    </source>
</evidence>
<dbReference type="InterPro" id="IPR004381">
    <property type="entry name" value="Glycerate_kinase"/>
</dbReference>
<evidence type="ECO:0000313" key="5">
    <source>
        <dbReference type="EMBL" id="MFC7746370.1"/>
    </source>
</evidence>
<evidence type="ECO:0000313" key="6">
    <source>
        <dbReference type="Proteomes" id="UP001596620"/>
    </source>
</evidence>
<name>A0ABW2USY3_9BACI</name>
<dbReference type="InterPro" id="IPR018193">
    <property type="entry name" value="Glyc_kinase_flavodox-like_fold"/>
</dbReference>
<dbReference type="Gene3D" id="3.90.1510.10">
    <property type="entry name" value="Glycerate kinase, domain 2"/>
    <property type="match status" value="1"/>
</dbReference>
<evidence type="ECO:0000256" key="4">
    <source>
        <dbReference type="PIRNR" id="PIRNR006078"/>
    </source>
</evidence>
<dbReference type="InterPro" id="IPR036129">
    <property type="entry name" value="Glycerate_kinase_sf"/>
</dbReference>
<evidence type="ECO:0000256" key="2">
    <source>
        <dbReference type="ARBA" id="ARBA00022679"/>
    </source>
</evidence>
<accession>A0ABW2USY3</accession>
<evidence type="ECO:0000256" key="3">
    <source>
        <dbReference type="ARBA" id="ARBA00022777"/>
    </source>
</evidence>
<comment type="similarity">
    <text evidence="1 4">Belongs to the glycerate kinase type-1 family.</text>
</comment>
<protein>
    <submittedName>
        <fullName evidence="5">Glycerate kinase</fullName>
    </submittedName>
</protein>
<sequence>MLNKQILIAPDSFKESMTAQQASEAIIRGFRSIVPDTWKFDSLPMADGGEGTMQSLADALGGRIYETFVTGPLGDAVTATYAISGDQSTAIIEMAEASGLHLVPENQRNPLVTTTYGTGELIKAALNHGVSKIILGIGGSATNDGGAGMIQALGGRFYDEQAQPLKHGASPLLELADIDVTHIDARLQSTHISVACDVDNPLLGPTGASAVYGPQKGADDISVATLDQALNHYHNVLASVTGHNVKAVPGAGAAGGLGASLLAFLNAALEPGIQIVLEETRFYERVKHADLVITGEGKIDRQTIYGKTPVGVAQAAKHYHVPVIALCGTLGTDYEDVLKHGIDAIFSIVNEPGQPLQQTLRNGETSLEATSKNIASVLKWPYD</sequence>
<dbReference type="PIRSF" id="PIRSF006078">
    <property type="entry name" value="GlxK"/>
    <property type="match status" value="1"/>
</dbReference>
<dbReference type="PANTHER" id="PTHR21599:SF0">
    <property type="entry name" value="GLYCERATE KINASE"/>
    <property type="match status" value="1"/>
</dbReference>
<dbReference type="InterPro" id="IPR018197">
    <property type="entry name" value="Glycerate_kinase_RE-like"/>
</dbReference>
<comment type="caution">
    <text evidence="5">The sequence shown here is derived from an EMBL/GenBank/DDBJ whole genome shotgun (WGS) entry which is preliminary data.</text>
</comment>
<proteinExistence type="inferred from homology"/>
<dbReference type="Proteomes" id="UP001596620">
    <property type="component" value="Unassembled WGS sequence"/>
</dbReference>
<dbReference type="PANTHER" id="PTHR21599">
    <property type="entry name" value="GLYCERATE KINASE"/>
    <property type="match status" value="1"/>
</dbReference>
<dbReference type="GO" id="GO:0016301">
    <property type="term" value="F:kinase activity"/>
    <property type="evidence" value="ECO:0007669"/>
    <property type="project" value="UniProtKB-KW"/>
</dbReference>
<dbReference type="NCBIfam" id="TIGR00045">
    <property type="entry name" value="glycerate kinase"/>
    <property type="match status" value="1"/>
</dbReference>
<keyword evidence="6" id="KW-1185">Reference proteome</keyword>